<sequence length="80" mass="9050">MSYDMLVVMRYRFNDIFQTNPDGSLSPRRPLHINGVTFGYGVSFNRGVAFGGVDFFNFRGRDIEADDTSGVLNIRGFYNA</sequence>
<dbReference type="Proteomes" id="UP000034798">
    <property type="component" value="Unassembled WGS sequence"/>
</dbReference>
<dbReference type="EMBL" id="LBQZ01000035">
    <property type="protein sequence ID" value="KKP87811.1"/>
    <property type="molecule type" value="Genomic_DNA"/>
</dbReference>
<evidence type="ECO:0000313" key="2">
    <source>
        <dbReference type="Proteomes" id="UP000034798"/>
    </source>
</evidence>
<organism evidence="1 2">
    <name type="scientific">Candidatus Nomurabacteria bacterium GW2011_GWC2_35_8</name>
    <dbReference type="NCBI Taxonomy" id="1618752"/>
    <lineage>
        <taxon>Bacteria</taxon>
        <taxon>Candidatus Nomuraibacteriota</taxon>
    </lineage>
</organism>
<accession>A0A0G0DGB2</accession>
<protein>
    <submittedName>
        <fullName evidence="1">Uncharacterized protein</fullName>
    </submittedName>
</protein>
<name>A0A0G0DGB2_9BACT</name>
<proteinExistence type="predicted"/>
<gene>
    <name evidence="1" type="ORF">UR91_C0035G0003</name>
</gene>
<dbReference type="AlphaFoldDB" id="A0A0G0DGB2"/>
<reference evidence="1 2" key="1">
    <citation type="journal article" date="2015" name="Nature">
        <title>rRNA introns, odd ribosomes, and small enigmatic genomes across a large radiation of phyla.</title>
        <authorList>
            <person name="Brown C.T."/>
            <person name="Hug L.A."/>
            <person name="Thomas B.C."/>
            <person name="Sharon I."/>
            <person name="Castelle C.J."/>
            <person name="Singh A."/>
            <person name="Wilkins M.J."/>
            <person name="Williams K.H."/>
            <person name="Banfield J.F."/>
        </authorList>
    </citation>
    <scope>NUCLEOTIDE SEQUENCE [LARGE SCALE GENOMIC DNA]</scope>
</reference>
<comment type="caution">
    <text evidence="1">The sequence shown here is derived from an EMBL/GenBank/DDBJ whole genome shotgun (WGS) entry which is preliminary data.</text>
</comment>
<evidence type="ECO:0000313" key="1">
    <source>
        <dbReference type="EMBL" id="KKP87811.1"/>
    </source>
</evidence>